<dbReference type="Gene3D" id="1.25.40.10">
    <property type="entry name" value="Tetratricopeptide repeat domain"/>
    <property type="match status" value="1"/>
</dbReference>
<keyword evidence="2" id="KW-1185">Reference proteome</keyword>
<protein>
    <recommendedName>
        <fullName evidence="3">Tetratricopeptide repeat protein</fullName>
    </recommendedName>
</protein>
<comment type="caution">
    <text evidence="1">The sequence shown here is derived from an EMBL/GenBank/DDBJ whole genome shotgun (WGS) entry which is preliminary data.</text>
</comment>
<name>A0A370QGD6_9GAMM</name>
<reference evidence="1 2" key="1">
    <citation type="submission" date="2018-07" db="EMBL/GenBank/DDBJ databases">
        <title>Genomic Encyclopedia of Type Strains, Phase IV (KMG-IV): sequencing the most valuable type-strain genomes for metagenomic binning, comparative biology and taxonomic classification.</title>
        <authorList>
            <person name="Goeker M."/>
        </authorList>
    </citation>
    <scope>NUCLEOTIDE SEQUENCE [LARGE SCALE GENOMIC DNA]</scope>
    <source>
        <strain evidence="1 2">DSM 103736</strain>
    </source>
</reference>
<evidence type="ECO:0000313" key="1">
    <source>
        <dbReference type="EMBL" id="RDK87428.1"/>
    </source>
</evidence>
<dbReference type="InterPro" id="IPR011990">
    <property type="entry name" value="TPR-like_helical_dom_sf"/>
</dbReference>
<dbReference type="SUPFAM" id="SSF48452">
    <property type="entry name" value="TPR-like"/>
    <property type="match status" value="1"/>
</dbReference>
<proteinExistence type="predicted"/>
<dbReference type="OrthoDB" id="179859at2"/>
<dbReference type="Proteomes" id="UP000254848">
    <property type="component" value="Unassembled WGS sequence"/>
</dbReference>
<sequence>MLRPEFSRFPLKMLVISALGIALPGQACGPDFPYRLLLDRNATLLYMPEGNYAFEASRLATFDDGLPRWQQPAEPEAPAPAIAQLRGSSSLAEAEQMKVDLPEAARLYTLGALAFHLRDGAKAADYFRQVLALPAEQQSDWGLKARYSLGRALMGDFPAQEEGGATATDGRAEPAALREALQVFGEVVEAVKAGAPDPAYLSLASLGQAGRISVWLGDLPGAAHLYARQAAQGDPVGGLSLQYLSAYLIKTANRAALEKSIDDPLIQQLVTIELFTRSGNLQWADNNNSPEDVARTVSGVVELLGRHVKTGFAGSDRLAALAYRAGNYPLTETLLKNAGDGGLSWWLRAKMALRKGDVATATANYARAAAAFPSDESWGDQRNESFEQENIVPVCRVSGEQAILALNRGEYVQAMTLLYRGKDIYWQDVADIAERVLTLDELRQFVDKNAPPPATPLKPRAGEQYDWQPLTPDLQLRELLARRLMRVGRYEDALRYFDIPNYRQSAQELAGLLAQGADKKSNKVARAGAYYQAAVRLRTEGMALTGYEMTPDYAVYEGSFSYLGDAFDTRERKEKSWISVAEASRAKQSLPVADQRFLHYRWQAVKLAEKAADLLPPKSQPYAAVLCNAAGWVIARDAKTGRALYKRYIANGTQYDWTPGFGYNCPKPDFGSVK</sequence>
<accession>A0A370QGD6</accession>
<evidence type="ECO:0008006" key="3">
    <source>
        <dbReference type="Google" id="ProtNLM"/>
    </source>
</evidence>
<dbReference type="AlphaFoldDB" id="A0A370QGD6"/>
<dbReference type="RefSeq" id="WP_115459746.1">
    <property type="nucleotide sequence ID" value="NZ_QRAP01000009.1"/>
</dbReference>
<dbReference type="EMBL" id="QRAP01000009">
    <property type="protein sequence ID" value="RDK87428.1"/>
    <property type="molecule type" value="Genomic_DNA"/>
</dbReference>
<evidence type="ECO:0000313" key="2">
    <source>
        <dbReference type="Proteomes" id="UP000254848"/>
    </source>
</evidence>
<organism evidence="1 2">
    <name type="scientific">Enterobacillus tribolii</name>
    <dbReference type="NCBI Taxonomy" id="1487935"/>
    <lineage>
        <taxon>Bacteria</taxon>
        <taxon>Pseudomonadati</taxon>
        <taxon>Pseudomonadota</taxon>
        <taxon>Gammaproteobacteria</taxon>
        <taxon>Enterobacterales</taxon>
        <taxon>Hafniaceae</taxon>
        <taxon>Enterobacillus</taxon>
    </lineage>
</organism>
<gene>
    <name evidence="1" type="ORF">C8D90_10923</name>
</gene>